<evidence type="ECO:0000256" key="1">
    <source>
        <dbReference type="SAM" id="MobiDB-lite"/>
    </source>
</evidence>
<keyword evidence="2" id="KW-0472">Membrane</keyword>
<keyword evidence="2" id="KW-0812">Transmembrane</keyword>
<dbReference type="EMBL" id="KF126020">
    <property type="protein sequence ID" value="AIA93362.1"/>
    <property type="molecule type" value="Genomic_DNA"/>
</dbReference>
<accession>A0A060CEJ9</accession>
<organism evidence="3">
    <name type="scientific">uncultured Microbacterium sp</name>
    <dbReference type="NCBI Taxonomy" id="191216"/>
    <lineage>
        <taxon>Bacteria</taxon>
        <taxon>Bacillati</taxon>
        <taxon>Actinomycetota</taxon>
        <taxon>Actinomycetes</taxon>
        <taxon>Micrococcales</taxon>
        <taxon>Microbacteriaceae</taxon>
        <taxon>Microbacterium</taxon>
        <taxon>environmental samples</taxon>
    </lineage>
</organism>
<feature type="compositionally biased region" description="Acidic residues" evidence="1">
    <location>
        <begin position="16"/>
        <end position="26"/>
    </location>
</feature>
<proteinExistence type="predicted"/>
<evidence type="ECO:0000313" key="3">
    <source>
        <dbReference type="EMBL" id="AIA93362.1"/>
    </source>
</evidence>
<name>A0A060CEJ9_9MICO</name>
<feature type="transmembrane region" description="Helical" evidence="2">
    <location>
        <begin position="140"/>
        <end position="163"/>
    </location>
</feature>
<reference evidence="3" key="1">
    <citation type="journal article" date="2013" name="Environ. Microbiol.">
        <title>Seasonally variable intestinal metagenomes of the red palm weevil (Rhynchophorus ferrugineus).</title>
        <authorList>
            <person name="Jia S."/>
            <person name="Zhang X."/>
            <person name="Zhang G."/>
            <person name="Yin A."/>
            <person name="Zhang S."/>
            <person name="Li F."/>
            <person name="Wang L."/>
            <person name="Zhao D."/>
            <person name="Yun Q."/>
            <person name="Tala"/>
            <person name="Wang J."/>
            <person name="Sun G."/>
            <person name="Baabdullah M."/>
            <person name="Yu X."/>
            <person name="Hu S."/>
            <person name="Al-Mssallem I.S."/>
            <person name="Yu J."/>
        </authorList>
    </citation>
    <scope>NUCLEOTIDE SEQUENCE</scope>
</reference>
<sequence>MQVNADGSVTVNGDTDNGDGEGEGETPDQPVIVLGADTVVAGGTVEVSGTGLPAGEQVGIELHSEPVSLGTATVSDTGALDVTVTIPASTAAGEHTIVVRLADDSTVIAPLTVTAASAGTDDGGDGGTVTAVDDSTQQGVLAATGLSGIWAGLGAVSVLALIAG</sequence>
<feature type="region of interest" description="Disordered" evidence="1">
    <location>
        <begin position="1"/>
        <end position="29"/>
    </location>
</feature>
<keyword evidence="2" id="KW-1133">Transmembrane helix</keyword>
<feature type="non-terminal residue" evidence="3">
    <location>
        <position position="164"/>
    </location>
</feature>
<evidence type="ECO:0000256" key="2">
    <source>
        <dbReference type="SAM" id="Phobius"/>
    </source>
</evidence>
<dbReference type="AlphaFoldDB" id="A0A060CEJ9"/>
<protein>
    <submittedName>
        <fullName evidence="3">CAZy families CBM32|GH92 protein</fullName>
    </submittedName>
</protein>